<dbReference type="InterPro" id="IPR003593">
    <property type="entry name" value="AAA+_ATPase"/>
</dbReference>
<keyword evidence="2" id="KW-0812">Transmembrane</keyword>
<dbReference type="GO" id="GO:0005524">
    <property type="term" value="F:ATP binding"/>
    <property type="evidence" value="ECO:0007669"/>
    <property type="project" value="UniProtKB-KW"/>
</dbReference>
<dbReference type="SMART" id="SM00382">
    <property type="entry name" value="AAA"/>
    <property type="match status" value="1"/>
</dbReference>
<keyword evidence="8" id="KW-1185">Reference proteome</keyword>
<evidence type="ECO:0000256" key="2">
    <source>
        <dbReference type="ARBA" id="ARBA00022692"/>
    </source>
</evidence>
<dbReference type="InterPro" id="IPR039421">
    <property type="entry name" value="Type_1_exporter"/>
</dbReference>
<comment type="subcellular location">
    <subcellularLocation>
        <location evidence="1">Cell membrane</location>
        <topology evidence="1">Multi-pass membrane protein</topology>
    </subcellularLocation>
</comment>
<dbReference type="GeneID" id="63146063"/>
<evidence type="ECO:0000313" key="7">
    <source>
        <dbReference type="EMBL" id="RSU02687.1"/>
    </source>
</evidence>
<dbReference type="GO" id="GO:0016887">
    <property type="term" value="F:ATP hydrolysis activity"/>
    <property type="evidence" value="ECO:0007669"/>
    <property type="project" value="InterPro"/>
</dbReference>
<dbReference type="Gene3D" id="1.20.1560.10">
    <property type="entry name" value="ABC transporter type 1, transmembrane domain"/>
    <property type="match status" value="1"/>
</dbReference>
<comment type="caution">
    <text evidence="7">The sequence shown here is derived from an EMBL/GenBank/DDBJ whole genome shotgun (WGS) entry which is preliminary data.</text>
</comment>
<evidence type="ECO:0000256" key="4">
    <source>
        <dbReference type="ARBA" id="ARBA00022840"/>
    </source>
</evidence>
<dbReference type="AlphaFoldDB" id="A0A369AYD0"/>
<evidence type="ECO:0000256" key="6">
    <source>
        <dbReference type="ARBA" id="ARBA00023136"/>
    </source>
</evidence>
<dbReference type="GO" id="GO:0005886">
    <property type="term" value="C:plasma membrane"/>
    <property type="evidence" value="ECO:0007669"/>
    <property type="project" value="UniProtKB-SubCell"/>
</dbReference>
<name>A0A369AYD0_9ENTE</name>
<dbReference type="RefSeq" id="WP_114289263.1">
    <property type="nucleotide sequence ID" value="NZ_CP122523.1"/>
</dbReference>
<dbReference type="Gene3D" id="3.40.50.300">
    <property type="entry name" value="P-loop containing nucleotide triphosphate hydrolases"/>
    <property type="match status" value="1"/>
</dbReference>
<dbReference type="EMBL" id="NGJX01000004">
    <property type="protein sequence ID" value="RSU02687.1"/>
    <property type="molecule type" value="Genomic_DNA"/>
</dbReference>
<dbReference type="OrthoDB" id="9762778at2"/>
<evidence type="ECO:0000256" key="5">
    <source>
        <dbReference type="ARBA" id="ARBA00022989"/>
    </source>
</evidence>
<dbReference type="PROSITE" id="PS50929">
    <property type="entry name" value="ABC_TM1F"/>
    <property type="match status" value="1"/>
</dbReference>
<keyword evidence="6" id="KW-0472">Membrane</keyword>
<gene>
    <name evidence="7" type="ORF">CBF32_05315</name>
</gene>
<evidence type="ECO:0000256" key="1">
    <source>
        <dbReference type="ARBA" id="ARBA00004651"/>
    </source>
</evidence>
<dbReference type="PROSITE" id="PS50893">
    <property type="entry name" value="ABC_TRANSPORTER_2"/>
    <property type="match status" value="1"/>
</dbReference>
<dbReference type="GO" id="GO:0015421">
    <property type="term" value="F:ABC-type oligopeptide transporter activity"/>
    <property type="evidence" value="ECO:0007669"/>
    <property type="project" value="TreeGrafter"/>
</dbReference>
<sequence>MKEVKNTQVINWLLSFVKPLSLKMSGAVLLGIISNLSVIGITFLGLKEMFAILSGDTNSVMKTFWLLILCGVIRGVARYMEQYLNHDIAFSLLANVRSSIFKVLRKLGPAKLSGKNSGDMITAITTDVEALEVFFAHTISPVFIAIGTSLVLVSYLLTNHLYLGLILLLGHLFVGVFVPVISYKQHEKTGSVYQETFVSLNQQVIENVDSIRDINQFSLEEEKLASLHEAGEKLNQEYQKKLKQSSKIQILSEFGVIGTTILMILVGTQLDLSVSQQVTTSIITLSSFGSVLALSGLGNALLSTFASGKRLFALVNEEPNIIFNSSKQQNENEFNDLVIENLSFSYDEKQILDNLNFNLEKGVTLGIGGESGKGKSTLLKLLMRYFDPNQGRILFDKNNLKDYSETELHSLESVMEQKTFIFADTIKNNISLKNEKISQEDIEKAAEAASLSEWIESLPDKYETKIGGQNRGVSDGEKQRIGLARVFLHDAPLLLLDEPTSSLDYLNEQKILHTIKHISEGKTTIVVSHRESTLNIADRVMVIE</sequence>
<dbReference type="InterPro" id="IPR011527">
    <property type="entry name" value="ABC1_TM_dom"/>
</dbReference>
<dbReference type="InterPro" id="IPR036640">
    <property type="entry name" value="ABC1_TM_sf"/>
</dbReference>
<accession>A0A369AYD0</accession>
<protein>
    <submittedName>
        <fullName evidence="7">ABC transporter ATP-binding protein</fullName>
    </submittedName>
</protein>
<keyword evidence="5" id="KW-1133">Transmembrane helix</keyword>
<dbReference type="Proteomes" id="UP000288197">
    <property type="component" value="Unassembled WGS sequence"/>
</dbReference>
<keyword evidence="3" id="KW-0547">Nucleotide-binding</keyword>
<dbReference type="InterPro" id="IPR027417">
    <property type="entry name" value="P-loop_NTPase"/>
</dbReference>
<dbReference type="InterPro" id="IPR003439">
    <property type="entry name" value="ABC_transporter-like_ATP-bd"/>
</dbReference>
<evidence type="ECO:0000313" key="8">
    <source>
        <dbReference type="Proteomes" id="UP000288197"/>
    </source>
</evidence>
<keyword evidence="4 7" id="KW-0067">ATP-binding</keyword>
<dbReference type="PANTHER" id="PTHR43394">
    <property type="entry name" value="ATP-DEPENDENT PERMEASE MDL1, MITOCHONDRIAL"/>
    <property type="match status" value="1"/>
</dbReference>
<dbReference type="SUPFAM" id="SSF52540">
    <property type="entry name" value="P-loop containing nucleoside triphosphate hydrolases"/>
    <property type="match status" value="1"/>
</dbReference>
<dbReference type="Pfam" id="PF00664">
    <property type="entry name" value="ABC_membrane"/>
    <property type="match status" value="1"/>
</dbReference>
<proteinExistence type="predicted"/>
<dbReference type="PANTHER" id="PTHR43394:SF1">
    <property type="entry name" value="ATP-BINDING CASSETTE SUB-FAMILY B MEMBER 10, MITOCHONDRIAL"/>
    <property type="match status" value="1"/>
</dbReference>
<reference evidence="7 8" key="1">
    <citation type="submission" date="2017-05" db="EMBL/GenBank/DDBJ databases">
        <title>Vagococcus spp. assemblies.</title>
        <authorList>
            <person name="Gulvik C.A."/>
        </authorList>
    </citation>
    <scope>NUCLEOTIDE SEQUENCE [LARGE SCALE GENOMIC DNA]</scope>
    <source>
        <strain evidence="7 8">NCFB 2497</strain>
    </source>
</reference>
<dbReference type="Pfam" id="PF00005">
    <property type="entry name" value="ABC_tran"/>
    <property type="match status" value="1"/>
</dbReference>
<evidence type="ECO:0000256" key="3">
    <source>
        <dbReference type="ARBA" id="ARBA00022741"/>
    </source>
</evidence>
<dbReference type="SUPFAM" id="SSF90123">
    <property type="entry name" value="ABC transporter transmembrane region"/>
    <property type="match status" value="1"/>
</dbReference>
<organism evidence="7 8">
    <name type="scientific">Vagococcus fluvialis</name>
    <dbReference type="NCBI Taxonomy" id="2738"/>
    <lineage>
        <taxon>Bacteria</taxon>
        <taxon>Bacillati</taxon>
        <taxon>Bacillota</taxon>
        <taxon>Bacilli</taxon>
        <taxon>Lactobacillales</taxon>
        <taxon>Enterococcaceae</taxon>
        <taxon>Vagococcus</taxon>
    </lineage>
</organism>